<accession>A0A4C1UIS8</accession>
<protein>
    <submittedName>
        <fullName evidence="1">Uncharacterized protein</fullName>
    </submittedName>
</protein>
<evidence type="ECO:0000313" key="2">
    <source>
        <dbReference type="Proteomes" id="UP000299102"/>
    </source>
</evidence>
<sequence length="98" mass="11298">MKIDNYDVSAEYKKSKDSLQDPAEPNLAWYRAHVRESQYFLQKDNDELLIIVRHYETSEDAGWLDEDEVCGASVRLRENRILSGRYPTVPSVYAVTGA</sequence>
<dbReference type="EMBL" id="BGZK01000173">
    <property type="protein sequence ID" value="GBP25846.1"/>
    <property type="molecule type" value="Genomic_DNA"/>
</dbReference>
<organism evidence="1 2">
    <name type="scientific">Eumeta variegata</name>
    <name type="common">Bagworm moth</name>
    <name type="synonym">Eumeta japonica</name>
    <dbReference type="NCBI Taxonomy" id="151549"/>
    <lineage>
        <taxon>Eukaryota</taxon>
        <taxon>Metazoa</taxon>
        <taxon>Ecdysozoa</taxon>
        <taxon>Arthropoda</taxon>
        <taxon>Hexapoda</taxon>
        <taxon>Insecta</taxon>
        <taxon>Pterygota</taxon>
        <taxon>Neoptera</taxon>
        <taxon>Endopterygota</taxon>
        <taxon>Lepidoptera</taxon>
        <taxon>Glossata</taxon>
        <taxon>Ditrysia</taxon>
        <taxon>Tineoidea</taxon>
        <taxon>Psychidae</taxon>
        <taxon>Oiketicinae</taxon>
        <taxon>Eumeta</taxon>
    </lineage>
</organism>
<evidence type="ECO:0000313" key="1">
    <source>
        <dbReference type="EMBL" id="GBP25846.1"/>
    </source>
</evidence>
<gene>
    <name evidence="1" type="ORF">EVAR_81726_1</name>
</gene>
<dbReference type="AlphaFoldDB" id="A0A4C1UIS8"/>
<reference evidence="1 2" key="1">
    <citation type="journal article" date="2019" name="Commun. Biol.">
        <title>The bagworm genome reveals a unique fibroin gene that provides high tensile strength.</title>
        <authorList>
            <person name="Kono N."/>
            <person name="Nakamura H."/>
            <person name="Ohtoshi R."/>
            <person name="Tomita M."/>
            <person name="Numata K."/>
            <person name="Arakawa K."/>
        </authorList>
    </citation>
    <scope>NUCLEOTIDE SEQUENCE [LARGE SCALE GENOMIC DNA]</scope>
</reference>
<dbReference type="Proteomes" id="UP000299102">
    <property type="component" value="Unassembled WGS sequence"/>
</dbReference>
<comment type="caution">
    <text evidence="1">The sequence shown here is derived from an EMBL/GenBank/DDBJ whole genome shotgun (WGS) entry which is preliminary data.</text>
</comment>
<name>A0A4C1UIS8_EUMVA</name>
<proteinExistence type="predicted"/>
<keyword evidence="2" id="KW-1185">Reference proteome</keyword>